<name>A0A6A1WEL2_9ROSI</name>
<feature type="domain" description="F-box" evidence="1">
    <location>
        <begin position="11"/>
        <end position="50"/>
    </location>
</feature>
<dbReference type="AlphaFoldDB" id="A0A6A1WEL2"/>
<dbReference type="InterPro" id="IPR051304">
    <property type="entry name" value="SCF_F-box_domain"/>
</dbReference>
<comment type="caution">
    <text evidence="2">The sequence shown here is derived from an EMBL/GenBank/DDBJ whole genome shotgun (WGS) entry which is preliminary data.</text>
</comment>
<dbReference type="SMART" id="SM00256">
    <property type="entry name" value="FBOX"/>
    <property type="match status" value="1"/>
</dbReference>
<keyword evidence="3" id="KW-1185">Reference proteome</keyword>
<dbReference type="InterPro" id="IPR036047">
    <property type="entry name" value="F-box-like_dom_sf"/>
</dbReference>
<dbReference type="InterPro" id="IPR001810">
    <property type="entry name" value="F-box_dom"/>
</dbReference>
<accession>A0A6A1WEL2</accession>
<reference evidence="2 3" key="1">
    <citation type="journal article" date="2019" name="Plant Biotechnol. J.">
        <title>The red bayberry genome and genetic basis of sex determination.</title>
        <authorList>
            <person name="Jia H.M."/>
            <person name="Jia H.J."/>
            <person name="Cai Q.L."/>
            <person name="Wang Y."/>
            <person name="Zhao H.B."/>
            <person name="Yang W.F."/>
            <person name="Wang G.Y."/>
            <person name="Li Y.H."/>
            <person name="Zhan D.L."/>
            <person name="Shen Y.T."/>
            <person name="Niu Q.F."/>
            <person name="Chang L."/>
            <person name="Qiu J."/>
            <person name="Zhao L."/>
            <person name="Xie H.B."/>
            <person name="Fu W.Y."/>
            <person name="Jin J."/>
            <person name="Li X.W."/>
            <person name="Jiao Y."/>
            <person name="Zhou C.C."/>
            <person name="Tu T."/>
            <person name="Chai C.Y."/>
            <person name="Gao J.L."/>
            <person name="Fan L.J."/>
            <person name="van de Weg E."/>
            <person name="Wang J.Y."/>
            <person name="Gao Z.S."/>
        </authorList>
    </citation>
    <scope>NUCLEOTIDE SEQUENCE [LARGE SCALE GENOMIC DNA]</scope>
    <source>
        <tissue evidence="2">Leaves</tissue>
    </source>
</reference>
<dbReference type="Pfam" id="PF03478">
    <property type="entry name" value="Beta-prop_KIB1-4"/>
    <property type="match status" value="1"/>
</dbReference>
<dbReference type="Gene3D" id="1.20.1280.50">
    <property type="match status" value="1"/>
</dbReference>
<dbReference type="Pfam" id="PF12937">
    <property type="entry name" value="F-box-like"/>
    <property type="match status" value="1"/>
</dbReference>
<evidence type="ECO:0000313" key="2">
    <source>
        <dbReference type="EMBL" id="KAB1223732.1"/>
    </source>
</evidence>
<dbReference type="EMBL" id="RXIC02000020">
    <property type="protein sequence ID" value="KAB1223732.1"/>
    <property type="molecule type" value="Genomic_DNA"/>
</dbReference>
<proteinExistence type="predicted"/>
<organism evidence="2 3">
    <name type="scientific">Morella rubra</name>
    <name type="common">Chinese bayberry</name>
    <dbReference type="NCBI Taxonomy" id="262757"/>
    <lineage>
        <taxon>Eukaryota</taxon>
        <taxon>Viridiplantae</taxon>
        <taxon>Streptophyta</taxon>
        <taxon>Embryophyta</taxon>
        <taxon>Tracheophyta</taxon>
        <taxon>Spermatophyta</taxon>
        <taxon>Magnoliopsida</taxon>
        <taxon>eudicotyledons</taxon>
        <taxon>Gunneridae</taxon>
        <taxon>Pentapetalae</taxon>
        <taxon>rosids</taxon>
        <taxon>fabids</taxon>
        <taxon>Fagales</taxon>
        <taxon>Myricaceae</taxon>
        <taxon>Morella</taxon>
    </lineage>
</organism>
<evidence type="ECO:0000259" key="1">
    <source>
        <dbReference type="SMART" id="SM00256"/>
    </source>
</evidence>
<protein>
    <recommendedName>
        <fullName evidence="1">F-box domain-containing protein</fullName>
    </recommendedName>
</protein>
<dbReference type="SUPFAM" id="SSF81383">
    <property type="entry name" value="F-box domain"/>
    <property type="match status" value="1"/>
</dbReference>
<dbReference type="PANTHER" id="PTHR47123:SF6">
    <property type="entry name" value="F-BOX PROTEIN SKIP23-LIKE ISOFORM X1"/>
    <property type="match status" value="1"/>
</dbReference>
<dbReference type="CDD" id="cd09917">
    <property type="entry name" value="F-box_SF"/>
    <property type="match status" value="1"/>
</dbReference>
<dbReference type="PANTHER" id="PTHR47123">
    <property type="entry name" value="F-BOX PROTEIN SKIP23"/>
    <property type="match status" value="1"/>
</dbReference>
<dbReference type="InterPro" id="IPR005174">
    <property type="entry name" value="KIB1-4_b-propeller"/>
</dbReference>
<sequence length="380" mass="43674">MAESVVEWGDLPEELVTRIARCLDAGIDVLRFRSVCTSWRSSIPPFRKISPSWPRFPSVLSSEEDDFLFIPGGAFFSQRTIYRLERVGENPNPSESSPSKGWMINVEESGHGKIRLLNPFSGLRIRFIPESFPKVINLLDFRIVEVTKAYKLQNSSIPSPSDVSKVALFPNSESIPVEESVIFALYHEGKLGYAKYGDEKWSLVDDHNFDYDDMMVYKGQFYVVDRWGTISWIDSSLNLIQFSPLLCGEGSQKHLVESCGELYVVDRYFNRKPRRRDQNPILHEHLPRLETVDFRVYKLDQEWAKWVRVNNLGDRVFILGNDCSFSVSAPEFAGCEGNQIYFADEKHMSVFNLKTCSIGKIPHFPDYSLFCHPNLWSSPN</sequence>
<dbReference type="Proteomes" id="UP000516437">
    <property type="component" value="Chromosome 2"/>
</dbReference>
<dbReference type="OrthoDB" id="638130at2759"/>
<evidence type="ECO:0000313" key="3">
    <source>
        <dbReference type="Proteomes" id="UP000516437"/>
    </source>
</evidence>
<gene>
    <name evidence="2" type="ORF">CJ030_MR2G004738</name>
</gene>